<dbReference type="RefSeq" id="WP_086541390.1">
    <property type="nucleotide sequence ID" value="NZ_MSSW01000027.1"/>
</dbReference>
<sequence>MKKVDFIEMGSLAYYVGKNGRILIREFDINLGLDYLPVKLIKSNGEIEDIRCSSNLTNLIQKVRTVIEYLPYFIVIETSLKRKSISINRVNEGKFDLKNYVVEVENIQETSEIMRKAIMTQTQTVKKK</sequence>
<reference evidence="1 2" key="1">
    <citation type="submission" date="2018-08" db="EMBL/GenBank/DDBJ databases">
        <title>Genomic Encyclopedia of Archaeal and Bacterial Type Strains, Phase II (KMG-II): from individual species to whole genera.</title>
        <authorList>
            <person name="Goeker M."/>
        </authorList>
    </citation>
    <scope>NUCLEOTIDE SEQUENCE [LARGE SCALE GENOMIC DNA]</scope>
    <source>
        <strain evidence="1 2">DSM 15986</strain>
    </source>
</reference>
<gene>
    <name evidence="1" type="ORF">C8N25_11431</name>
</gene>
<proteinExistence type="predicted"/>
<organism evidence="1 2">
    <name type="scientific">Algoriphagus antarcticus</name>
    <dbReference type="NCBI Taxonomy" id="238540"/>
    <lineage>
        <taxon>Bacteria</taxon>
        <taxon>Pseudomonadati</taxon>
        <taxon>Bacteroidota</taxon>
        <taxon>Cytophagia</taxon>
        <taxon>Cytophagales</taxon>
        <taxon>Cyclobacteriaceae</taxon>
        <taxon>Algoriphagus</taxon>
    </lineage>
</organism>
<dbReference type="EMBL" id="QUNF01000014">
    <property type="protein sequence ID" value="REG84682.1"/>
    <property type="molecule type" value="Genomic_DNA"/>
</dbReference>
<dbReference type="AlphaFoldDB" id="A0A3E0DQS2"/>
<name>A0A3E0DQS2_9BACT</name>
<comment type="caution">
    <text evidence="1">The sequence shown here is derived from an EMBL/GenBank/DDBJ whole genome shotgun (WGS) entry which is preliminary data.</text>
</comment>
<accession>A0A3E0DQS2</accession>
<protein>
    <submittedName>
        <fullName evidence="1">Uncharacterized protein</fullName>
    </submittedName>
</protein>
<evidence type="ECO:0000313" key="2">
    <source>
        <dbReference type="Proteomes" id="UP000256405"/>
    </source>
</evidence>
<keyword evidence="2" id="KW-1185">Reference proteome</keyword>
<evidence type="ECO:0000313" key="1">
    <source>
        <dbReference type="EMBL" id="REG84682.1"/>
    </source>
</evidence>
<dbReference type="Proteomes" id="UP000256405">
    <property type="component" value="Unassembled WGS sequence"/>
</dbReference>